<reference evidence="1 2" key="2">
    <citation type="submission" date="2020-04" db="EMBL/GenBank/DDBJ databases">
        <title>Complete genome sequence of Pseudomonas putida strain JQ581.</title>
        <authorList>
            <person name="Mu Y."/>
        </authorList>
    </citation>
    <scope>NUCLEOTIDE SEQUENCE [LARGE SCALE GENOMIC DNA]</scope>
    <source>
        <strain evidence="1 2">JQ581</strain>
    </source>
</reference>
<dbReference type="EMBL" id="CP050951">
    <property type="protein sequence ID" value="QJQ08283.1"/>
    <property type="molecule type" value="Genomic_DNA"/>
</dbReference>
<sequence>MKAIDNTVQYFYKNSRVDIVKSTAYSRKIFRDSHNCLAELETGEPNNIKVIAVDANGSNLHALGEQEGHNYLAYGYAFSLPSLATETGFNGQLIEKLRKLRTSCSSVGNGRLRDAEKPAFQSLIIG</sequence>
<dbReference type="RefSeq" id="WP_169725092.1">
    <property type="nucleotide sequence ID" value="NZ_CP050951.1"/>
</dbReference>
<accession>A0AAP9MVJ8</accession>
<evidence type="ECO:0000313" key="2">
    <source>
        <dbReference type="Proteomes" id="UP000076857"/>
    </source>
</evidence>
<reference evidence="1 2" key="1">
    <citation type="submission" date="2016-04" db="EMBL/GenBank/DDBJ databases">
        <authorList>
            <person name="Qiu J."/>
        </authorList>
    </citation>
    <scope>NUCLEOTIDE SEQUENCE [LARGE SCALE GENOMIC DNA]</scope>
    <source>
        <strain evidence="1 2">JQ581</strain>
    </source>
</reference>
<evidence type="ECO:0000313" key="1">
    <source>
        <dbReference type="EMBL" id="QJQ08283.1"/>
    </source>
</evidence>
<protein>
    <submittedName>
        <fullName evidence="1">Uncharacterized protein</fullName>
    </submittedName>
</protein>
<dbReference type="Proteomes" id="UP000076857">
    <property type="component" value="Chromosome"/>
</dbReference>
<organism evidence="1 2">
    <name type="scientific">Pseudomonas putida</name>
    <name type="common">Arthrobacter siderocapsulatus</name>
    <dbReference type="NCBI Taxonomy" id="303"/>
    <lineage>
        <taxon>Bacteria</taxon>
        <taxon>Pseudomonadati</taxon>
        <taxon>Pseudomonadota</taxon>
        <taxon>Gammaproteobacteria</taxon>
        <taxon>Pseudomonadales</taxon>
        <taxon>Pseudomonadaceae</taxon>
        <taxon>Pseudomonas</taxon>
    </lineage>
</organism>
<name>A0AAP9MVJ8_PSEPU</name>
<proteinExistence type="predicted"/>
<gene>
    <name evidence="1" type="ORF">A3L25_002195</name>
</gene>
<dbReference type="AlphaFoldDB" id="A0AAP9MVJ8"/>